<sequence>MTHPIFDLLTKLDSAHVAYALSRHRPDTILVSVTVVGQRIEIDVFDDGHMEVSRFVGNEDVEGGVELIDAILASAA</sequence>
<gene>
    <name evidence="1" type="ORF">BCO9919_05572</name>
</gene>
<evidence type="ECO:0000313" key="1">
    <source>
        <dbReference type="EMBL" id="CAB3973049.1"/>
    </source>
</evidence>
<proteinExistence type="predicted"/>
<organism evidence="1 2">
    <name type="scientific">Burkholderia cenocepacia</name>
    <dbReference type="NCBI Taxonomy" id="95486"/>
    <lineage>
        <taxon>Bacteria</taxon>
        <taxon>Pseudomonadati</taxon>
        <taxon>Pseudomonadota</taxon>
        <taxon>Betaproteobacteria</taxon>
        <taxon>Burkholderiales</taxon>
        <taxon>Burkholderiaceae</taxon>
        <taxon>Burkholderia</taxon>
        <taxon>Burkholderia cepacia complex</taxon>
    </lineage>
</organism>
<protein>
    <submittedName>
        <fullName evidence="1">Uncharacterized protein</fullName>
    </submittedName>
</protein>
<dbReference type="EMBL" id="CABWIK020000044">
    <property type="protein sequence ID" value="CAB3973049.1"/>
    <property type="molecule type" value="Genomic_DNA"/>
</dbReference>
<dbReference type="RefSeq" id="WP_244115396.1">
    <property type="nucleotide sequence ID" value="NZ_CABWIK020000044.1"/>
</dbReference>
<reference evidence="1 2" key="1">
    <citation type="submission" date="2020-04" db="EMBL/GenBank/DDBJ databases">
        <authorList>
            <person name="Depoorter E."/>
        </authorList>
    </citation>
    <scope>NUCLEOTIDE SEQUENCE [LARGE SCALE GENOMIC DNA]</scope>
    <source>
        <strain evidence="1 2">BCC0132</strain>
    </source>
</reference>
<dbReference type="AlphaFoldDB" id="A0A6J5JN38"/>
<dbReference type="Proteomes" id="UP000494322">
    <property type="component" value="Unassembled WGS sequence"/>
</dbReference>
<evidence type="ECO:0000313" key="2">
    <source>
        <dbReference type="Proteomes" id="UP000494322"/>
    </source>
</evidence>
<name>A0A6J5JN38_9BURK</name>
<accession>A0A6J5JN38</accession>